<evidence type="ECO:0000259" key="2">
    <source>
        <dbReference type="PROSITE" id="PS50887"/>
    </source>
</evidence>
<dbReference type="InterPro" id="IPR035919">
    <property type="entry name" value="EAL_sf"/>
</dbReference>
<dbReference type="InterPro" id="IPR035965">
    <property type="entry name" value="PAS-like_dom_sf"/>
</dbReference>
<dbReference type="CDD" id="cd01949">
    <property type="entry name" value="GGDEF"/>
    <property type="match status" value="1"/>
</dbReference>
<dbReference type="SUPFAM" id="SSF55073">
    <property type="entry name" value="Nucleotide cyclase"/>
    <property type="match status" value="1"/>
</dbReference>
<dbReference type="CDD" id="cd01948">
    <property type="entry name" value="EAL"/>
    <property type="match status" value="1"/>
</dbReference>
<keyword evidence="4" id="KW-1185">Reference proteome</keyword>
<dbReference type="RefSeq" id="WP_089751821.1">
    <property type="nucleotide sequence ID" value="NZ_FOOG01000014.1"/>
</dbReference>
<protein>
    <submittedName>
        <fullName evidence="3">Diguanylate cyclase (GGDEF) domain-containing protein</fullName>
    </submittedName>
</protein>
<dbReference type="InterPro" id="IPR000160">
    <property type="entry name" value="GGDEF_dom"/>
</dbReference>
<organism evidence="3 4">
    <name type="scientific">Halobacillus alkaliphilus</name>
    <dbReference type="NCBI Taxonomy" id="396056"/>
    <lineage>
        <taxon>Bacteria</taxon>
        <taxon>Bacillati</taxon>
        <taxon>Bacillota</taxon>
        <taxon>Bacilli</taxon>
        <taxon>Bacillales</taxon>
        <taxon>Bacillaceae</taxon>
        <taxon>Halobacillus</taxon>
    </lineage>
</organism>
<evidence type="ECO:0000313" key="4">
    <source>
        <dbReference type="Proteomes" id="UP000198897"/>
    </source>
</evidence>
<dbReference type="SMART" id="SM00052">
    <property type="entry name" value="EAL"/>
    <property type="match status" value="1"/>
</dbReference>
<accession>A0A1I2ML86</accession>
<feature type="domain" description="EAL" evidence="1">
    <location>
        <begin position="349"/>
        <end position="603"/>
    </location>
</feature>
<proteinExistence type="predicted"/>
<dbReference type="PROSITE" id="PS50883">
    <property type="entry name" value="EAL"/>
    <property type="match status" value="1"/>
</dbReference>
<dbReference type="EMBL" id="FOOG01000014">
    <property type="protein sequence ID" value="SFF92285.1"/>
    <property type="molecule type" value="Genomic_DNA"/>
</dbReference>
<dbReference type="InterPro" id="IPR001633">
    <property type="entry name" value="EAL_dom"/>
</dbReference>
<reference evidence="4" key="1">
    <citation type="submission" date="2016-10" db="EMBL/GenBank/DDBJ databases">
        <authorList>
            <person name="Varghese N."/>
            <person name="Submissions S."/>
        </authorList>
    </citation>
    <scope>NUCLEOTIDE SEQUENCE [LARGE SCALE GENOMIC DNA]</scope>
    <source>
        <strain evidence="4">FP5</strain>
    </source>
</reference>
<dbReference type="PANTHER" id="PTHR44757">
    <property type="entry name" value="DIGUANYLATE CYCLASE DGCP"/>
    <property type="match status" value="1"/>
</dbReference>
<dbReference type="Gene3D" id="3.30.450.20">
    <property type="entry name" value="PAS domain"/>
    <property type="match status" value="1"/>
</dbReference>
<evidence type="ECO:0000259" key="1">
    <source>
        <dbReference type="PROSITE" id="PS50883"/>
    </source>
</evidence>
<evidence type="ECO:0000313" key="3">
    <source>
        <dbReference type="EMBL" id="SFF92285.1"/>
    </source>
</evidence>
<dbReference type="SUPFAM" id="SSF55785">
    <property type="entry name" value="PYP-like sensor domain (PAS domain)"/>
    <property type="match status" value="1"/>
</dbReference>
<dbReference type="PANTHER" id="PTHR44757:SF2">
    <property type="entry name" value="BIOFILM ARCHITECTURE MAINTENANCE PROTEIN MBAA"/>
    <property type="match status" value="1"/>
</dbReference>
<dbReference type="AlphaFoldDB" id="A0A1I2ML86"/>
<sequence length="606" mass="69280">MVNKNTQIDLERITHICAQLAFRAGDSDSLSLLEEVKKITFPYIKEYEELEASRVLQIQEFSRTLEAIVNVVFKVKKNEGQSFYYDLFEGKLAKDIGLTTDLVKGKNLEELFTYEQAAFFRQKYALAFSGDTISYKHQYKGRYFETTLSPVENNGEIVEVIGSSVEVTSYEEAEQRLEHMASHDHLTNLPNRNRLQKDLTNSSSTGSPFTIIFCNLDRFKYVNDTMGHIAGDQVLLLVAERIQRSLSAKDQLYRLGGDEFVVCLKGMHTQSEIAKLGKEILQDIRLPINLLGRQFFITASLGAAQYPKDGPSAARLLTSAEVAMHFCKQNGRQNLLFYLPNMNKHYETVITLEGDLRQALTLNELYLHYQPKVDVRTGYISGMEALVRWKHPKRGSVSPAEFIPVAEETGLINQLDEWVLKEACRQNQEWIELGYAPERVAVNVSANEIQRPDFSENVRSILVESMMDPQYLEIEVTENSVMRNTEQCIQTMQNLKSMGVSLSIDDFGTGYSSLSYLRQFPIHYLKIDQAFIKRVLTDPSDAEMVKAMLQLAEAFKLEVVAEGIEDQEVLDFLKENECAYYQGYHFSKPLPPHEMEKLLIKKQTYS</sequence>
<dbReference type="FunFam" id="3.20.20.450:FF:000001">
    <property type="entry name" value="Cyclic di-GMP phosphodiesterase yahA"/>
    <property type="match status" value="1"/>
</dbReference>
<dbReference type="InterPro" id="IPR043128">
    <property type="entry name" value="Rev_trsase/Diguanyl_cyclase"/>
</dbReference>
<dbReference type="PROSITE" id="PS50887">
    <property type="entry name" value="GGDEF"/>
    <property type="match status" value="1"/>
</dbReference>
<dbReference type="Pfam" id="PF00990">
    <property type="entry name" value="GGDEF"/>
    <property type="match status" value="1"/>
</dbReference>
<dbReference type="OrthoDB" id="9759607at2"/>
<dbReference type="InterPro" id="IPR052155">
    <property type="entry name" value="Biofilm_reg_signaling"/>
</dbReference>
<feature type="domain" description="GGDEF" evidence="2">
    <location>
        <begin position="207"/>
        <end position="340"/>
    </location>
</feature>
<dbReference type="NCBIfam" id="TIGR00254">
    <property type="entry name" value="GGDEF"/>
    <property type="match status" value="1"/>
</dbReference>
<dbReference type="Gene3D" id="3.30.70.270">
    <property type="match status" value="1"/>
</dbReference>
<name>A0A1I2ML86_9BACI</name>
<dbReference type="Pfam" id="PF00563">
    <property type="entry name" value="EAL"/>
    <property type="match status" value="1"/>
</dbReference>
<dbReference type="InterPro" id="IPR029787">
    <property type="entry name" value="Nucleotide_cyclase"/>
</dbReference>
<dbReference type="SUPFAM" id="SSF141868">
    <property type="entry name" value="EAL domain-like"/>
    <property type="match status" value="1"/>
</dbReference>
<dbReference type="SMART" id="SM00267">
    <property type="entry name" value="GGDEF"/>
    <property type="match status" value="1"/>
</dbReference>
<dbReference type="Gene3D" id="3.20.20.450">
    <property type="entry name" value="EAL domain"/>
    <property type="match status" value="1"/>
</dbReference>
<dbReference type="Proteomes" id="UP000198897">
    <property type="component" value="Unassembled WGS sequence"/>
</dbReference>
<gene>
    <name evidence="3" type="ORF">SAMN05216353_1148</name>
</gene>